<organism evidence="4 5">
    <name type="scientific">Tilletiopsis washingtonensis</name>
    <dbReference type="NCBI Taxonomy" id="58919"/>
    <lineage>
        <taxon>Eukaryota</taxon>
        <taxon>Fungi</taxon>
        <taxon>Dikarya</taxon>
        <taxon>Basidiomycota</taxon>
        <taxon>Ustilaginomycotina</taxon>
        <taxon>Exobasidiomycetes</taxon>
        <taxon>Entylomatales</taxon>
        <taxon>Entylomatales incertae sedis</taxon>
        <taxon>Tilletiopsis</taxon>
    </lineage>
</organism>
<reference evidence="4 5" key="1">
    <citation type="journal article" date="2018" name="Mol. Biol. Evol.">
        <title>Broad Genomic Sampling Reveals a Smut Pathogenic Ancestry of the Fungal Clade Ustilaginomycotina.</title>
        <authorList>
            <person name="Kijpornyongpan T."/>
            <person name="Mondo S.J."/>
            <person name="Barry K."/>
            <person name="Sandor L."/>
            <person name="Lee J."/>
            <person name="Lipzen A."/>
            <person name="Pangilinan J."/>
            <person name="LaButti K."/>
            <person name="Hainaut M."/>
            <person name="Henrissat B."/>
            <person name="Grigoriev I.V."/>
            <person name="Spatafora J.W."/>
            <person name="Aime M.C."/>
        </authorList>
    </citation>
    <scope>NUCLEOTIDE SEQUENCE [LARGE SCALE GENOMIC DNA]</scope>
    <source>
        <strain evidence="4 5">MCA 4186</strain>
    </source>
</reference>
<dbReference type="Gene3D" id="3.30.1390.10">
    <property type="match status" value="1"/>
</dbReference>
<dbReference type="SUPFAM" id="SSF54736">
    <property type="entry name" value="ClpS-like"/>
    <property type="match status" value="1"/>
</dbReference>
<dbReference type="GO" id="GO:0003729">
    <property type="term" value="F:mRNA binding"/>
    <property type="evidence" value="ECO:0007669"/>
    <property type="project" value="TreeGrafter"/>
</dbReference>
<dbReference type="PANTHER" id="PTHR45987">
    <property type="entry name" value="39S RIBOSOMAL PROTEIN L12"/>
    <property type="match status" value="1"/>
</dbReference>
<accession>A0A316ZD87</accession>
<dbReference type="CDD" id="cd00387">
    <property type="entry name" value="Ribosomal_L7_L12"/>
    <property type="match status" value="1"/>
</dbReference>
<dbReference type="AlphaFoldDB" id="A0A316ZD87"/>
<dbReference type="GO" id="GO:0005762">
    <property type="term" value="C:mitochondrial large ribosomal subunit"/>
    <property type="evidence" value="ECO:0007669"/>
    <property type="project" value="TreeGrafter"/>
</dbReference>
<dbReference type="EMBL" id="KZ819292">
    <property type="protein sequence ID" value="PWN98223.1"/>
    <property type="molecule type" value="Genomic_DNA"/>
</dbReference>
<dbReference type="OrthoDB" id="250175at2759"/>
<keyword evidence="5" id="KW-1185">Reference proteome</keyword>
<dbReference type="GO" id="GO:0006412">
    <property type="term" value="P:translation"/>
    <property type="evidence" value="ECO:0007669"/>
    <property type="project" value="InterPro"/>
</dbReference>
<dbReference type="InterPro" id="IPR013823">
    <property type="entry name" value="Ribosomal_bL12_C"/>
</dbReference>
<dbReference type="InterPro" id="IPR000206">
    <property type="entry name" value="Ribosomal_bL12"/>
</dbReference>
<evidence type="ECO:0000259" key="3">
    <source>
        <dbReference type="Pfam" id="PF00542"/>
    </source>
</evidence>
<dbReference type="PANTHER" id="PTHR45987:SF4">
    <property type="entry name" value="LARGE RIBOSOMAL SUBUNIT PROTEIN BL12M"/>
    <property type="match status" value="1"/>
</dbReference>
<dbReference type="Proteomes" id="UP000245946">
    <property type="component" value="Unassembled WGS sequence"/>
</dbReference>
<evidence type="ECO:0000256" key="2">
    <source>
        <dbReference type="ARBA" id="ARBA00023274"/>
    </source>
</evidence>
<evidence type="ECO:0000313" key="5">
    <source>
        <dbReference type="Proteomes" id="UP000245946"/>
    </source>
</evidence>
<dbReference type="GO" id="GO:0003735">
    <property type="term" value="F:structural constituent of ribosome"/>
    <property type="evidence" value="ECO:0007669"/>
    <property type="project" value="InterPro"/>
</dbReference>
<feature type="domain" description="Large ribosomal subunit protein bL12 C-terminal" evidence="3">
    <location>
        <begin position="209"/>
        <end position="249"/>
    </location>
</feature>
<dbReference type="STRING" id="58919.A0A316ZD87"/>
<sequence>MSSAMRLPLTLARRTLAPRAAVRAAAPARSFASSPRRLAEASGSADAKLVGIVDQVEKLTLLEAAELVSLLKPEAGSTTFIAQGSAAGRATVARHASDLTDSALPPQTRLGIESIAMPSAAPAAAAPAAAAPAEEEKPKEKTIFTVRLAGLKDPTAKAKVIREVKALNSTMRLEERAAFAASRRSVPRQALLRWHPRTRAHRLTLPHRNLVEAKKFVESAPQTLKEGLPKDEAEKLQKAIEAAGGVVELV</sequence>
<proteinExistence type="predicted"/>
<name>A0A316ZD87_9BASI</name>
<protein>
    <recommendedName>
        <fullName evidence="3">Large ribosomal subunit protein bL12 C-terminal domain-containing protein</fullName>
    </recommendedName>
</protein>
<keyword evidence="2" id="KW-0687">Ribonucleoprotein</keyword>
<dbReference type="GeneID" id="37269893"/>
<evidence type="ECO:0000313" key="4">
    <source>
        <dbReference type="EMBL" id="PWN98223.1"/>
    </source>
</evidence>
<gene>
    <name evidence="4" type="ORF">FA09DRAFT_329840</name>
</gene>
<evidence type="ECO:0000256" key="1">
    <source>
        <dbReference type="ARBA" id="ARBA00022980"/>
    </source>
</evidence>
<keyword evidence="1" id="KW-0689">Ribosomal protein</keyword>
<dbReference type="Pfam" id="PF00542">
    <property type="entry name" value="Ribosomal_L12"/>
    <property type="match status" value="1"/>
</dbReference>
<dbReference type="RefSeq" id="XP_025598502.1">
    <property type="nucleotide sequence ID" value="XM_025742349.1"/>
</dbReference>
<dbReference type="InterPro" id="IPR014719">
    <property type="entry name" value="Ribosomal_bL12_C/ClpS-like"/>
</dbReference>